<comment type="caution">
    <text evidence="2">The sequence shown here is derived from an EMBL/GenBank/DDBJ whole genome shotgun (WGS) entry which is preliminary data.</text>
</comment>
<dbReference type="Gene3D" id="3.10.450.50">
    <property type="match status" value="1"/>
</dbReference>
<evidence type="ECO:0000259" key="1">
    <source>
        <dbReference type="Pfam" id="PF12680"/>
    </source>
</evidence>
<organism evidence="2 3">
    <name type="scientific">Corallococcus macrosporus</name>
    <dbReference type="NCBI Taxonomy" id="35"/>
    <lineage>
        <taxon>Bacteria</taxon>
        <taxon>Pseudomonadati</taxon>
        <taxon>Myxococcota</taxon>
        <taxon>Myxococcia</taxon>
        <taxon>Myxococcales</taxon>
        <taxon>Cystobacterineae</taxon>
        <taxon>Myxococcaceae</taxon>
        <taxon>Corallococcus</taxon>
    </lineage>
</organism>
<dbReference type="EMBL" id="JAFIMU010000009">
    <property type="protein sequence ID" value="MBN8231532.1"/>
    <property type="molecule type" value="Genomic_DNA"/>
</dbReference>
<proteinExistence type="predicted"/>
<protein>
    <submittedName>
        <fullName evidence="2">Nuclear transport factor 2 family protein</fullName>
    </submittedName>
</protein>
<dbReference type="InterPro" id="IPR037401">
    <property type="entry name" value="SnoaL-like"/>
</dbReference>
<dbReference type="InterPro" id="IPR032710">
    <property type="entry name" value="NTF2-like_dom_sf"/>
</dbReference>
<evidence type="ECO:0000313" key="3">
    <source>
        <dbReference type="Proteomes" id="UP000664052"/>
    </source>
</evidence>
<dbReference type="RefSeq" id="WP_207055855.1">
    <property type="nucleotide sequence ID" value="NZ_JAFIMU010000009.1"/>
</dbReference>
<sequence length="147" mass="16634">MTHPNVALVQKMYDCFNRGDMETLKREVFSEELEWRLPGHHPLAGTKSGADEVIAFFAQLVKSNIKVDLIKIDVFGEDFVVEVHRGYGQAGTARLDARNCTHYHVVDGRIRDVQVYLSDQHAADQFFNQSHQLAPIPQRLASQAQGE</sequence>
<name>A0ABS3DJP9_9BACT</name>
<gene>
    <name evidence="2" type="ORF">JYK02_28870</name>
</gene>
<dbReference type="SUPFAM" id="SSF54427">
    <property type="entry name" value="NTF2-like"/>
    <property type="match status" value="1"/>
</dbReference>
<dbReference type="Pfam" id="PF12680">
    <property type="entry name" value="SnoaL_2"/>
    <property type="match status" value="1"/>
</dbReference>
<evidence type="ECO:0000313" key="2">
    <source>
        <dbReference type="EMBL" id="MBN8231532.1"/>
    </source>
</evidence>
<keyword evidence="3" id="KW-1185">Reference proteome</keyword>
<reference evidence="2 3" key="1">
    <citation type="submission" date="2021-02" db="EMBL/GenBank/DDBJ databases">
        <title>De Novo genome assembly of isolated myxobacteria.</title>
        <authorList>
            <person name="Stevens D.C."/>
        </authorList>
    </citation>
    <scope>NUCLEOTIDE SEQUENCE [LARGE SCALE GENOMIC DNA]</scope>
    <source>
        <strain evidence="2 3">ATCC 29039</strain>
    </source>
</reference>
<accession>A0ABS3DJP9</accession>
<feature type="domain" description="SnoaL-like" evidence="1">
    <location>
        <begin position="9"/>
        <end position="112"/>
    </location>
</feature>
<dbReference type="Proteomes" id="UP000664052">
    <property type="component" value="Unassembled WGS sequence"/>
</dbReference>